<keyword evidence="1" id="KW-0677">Repeat</keyword>
<dbReference type="PROSITE" id="PS51272">
    <property type="entry name" value="SLH"/>
    <property type="match status" value="2"/>
</dbReference>
<dbReference type="EMBL" id="FQVH01000005">
    <property type="protein sequence ID" value="SHE73972.1"/>
    <property type="molecule type" value="Genomic_DNA"/>
</dbReference>
<dbReference type="STRING" id="1121256.SAMN02746089_00703"/>
<evidence type="ECO:0000313" key="3">
    <source>
        <dbReference type="EMBL" id="SHE73972.1"/>
    </source>
</evidence>
<dbReference type="Pfam" id="PF00395">
    <property type="entry name" value="SLH"/>
    <property type="match status" value="1"/>
</dbReference>
<reference evidence="3 4" key="1">
    <citation type="submission" date="2016-11" db="EMBL/GenBank/DDBJ databases">
        <authorList>
            <person name="Jaros S."/>
            <person name="Januszkiewicz K."/>
            <person name="Wedrychowicz H."/>
        </authorList>
    </citation>
    <scope>NUCLEOTIDE SEQUENCE [LARGE SCALE GENOMIC DNA]</scope>
    <source>
        <strain evidence="3 4">DSM 17918</strain>
    </source>
</reference>
<evidence type="ECO:0000313" key="4">
    <source>
        <dbReference type="Proteomes" id="UP000184088"/>
    </source>
</evidence>
<dbReference type="AlphaFoldDB" id="A0A1M4VZ33"/>
<keyword evidence="4" id="KW-1185">Reference proteome</keyword>
<dbReference type="InterPro" id="IPR032599">
    <property type="entry name" value="YcdB/YcdC_rep_domain"/>
</dbReference>
<accession>A0A1M4VZ33</accession>
<dbReference type="OrthoDB" id="2473368at2"/>
<dbReference type="InterPro" id="IPR001119">
    <property type="entry name" value="SLH_dom"/>
</dbReference>
<proteinExistence type="predicted"/>
<feature type="domain" description="SLH" evidence="2">
    <location>
        <begin position="651"/>
        <end position="706"/>
    </location>
</feature>
<dbReference type="Proteomes" id="UP000184088">
    <property type="component" value="Unassembled WGS sequence"/>
</dbReference>
<evidence type="ECO:0000259" key="2">
    <source>
        <dbReference type="PROSITE" id="PS51272"/>
    </source>
</evidence>
<evidence type="ECO:0000256" key="1">
    <source>
        <dbReference type="ARBA" id="ARBA00022737"/>
    </source>
</evidence>
<gene>
    <name evidence="3" type="ORF">SAMN02746089_00703</name>
</gene>
<feature type="domain" description="SLH" evidence="2">
    <location>
        <begin position="536"/>
        <end position="597"/>
    </location>
</feature>
<name>A0A1M4VZ33_9THEO</name>
<dbReference type="Pfam" id="PF16244">
    <property type="entry name" value="DUF4901"/>
    <property type="match status" value="2"/>
</dbReference>
<dbReference type="RefSeq" id="WP_073341814.1">
    <property type="nucleotide sequence ID" value="NZ_FQVH01000005.1"/>
</dbReference>
<organism evidence="3 4">
    <name type="scientific">Caldanaerobius fijiensis DSM 17918</name>
    <dbReference type="NCBI Taxonomy" id="1121256"/>
    <lineage>
        <taxon>Bacteria</taxon>
        <taxon>Bacillati</taxon>
        <taxon>Bacillota</taxon>
        <taxon>Clostridia</taxon>
        <taxon>Thermoanaerobacterales</taxon>
        <taxon>Thermoanaerobacteraceae</taxon>
        <taxon>Caldanaerobius</taxon>
    </lineage>
</organism>
<protein>
    <submittedName>
        <fullName evidence="3">S-layer homology domain-containing protein</fullName>
    </submittedName>
</protein>
<sequence>MKKQLALLVVFIMFFVAMLPVQGFAQYDKALENAIAKVKTVINTDGYDKLNSSISVYDGKTTYNLNWSDSKGKLGNISVTIDSNNNILSYYKYNPSDYLSQRKLPKISKDDALANAKKFITKVAPDIAANISYQEYKNDTSVMAFDYQFFFVRTVNGIPFPSNNVTITVNKNTGEIENYQCNWNFDLTFPDKNGIMSLEDAKKVYKEKIGLQLTYRYTYIGDKADVYLVYTTPDYKAIDAKSGEIIQIGYYYTPVDEAAMKYNKSMGTGGSPDLTPVEKDAVKKFANIISEQKAEEVARANKFLKLDSNYKLNGISLYTVWPDQNKYTWNLSFSKTVDGQNYYTNVGMDAQTGEIKSFYRSVPYNEKSQPKYGKDESLQIAKDFLKDIQPEKFNQVEYTETEPQFKPLTTDQMPRQYSFKFVRKVNNAYFNDNGFNVVVDAVNGEITSYDFNWYEGQLPSTDKVMSPDKAYEIFLDKIGLQLQYITTSPVYEYIPDMSTQKPEVKLVYTRTPGKIVNIDPITGDLLGYDGKPIKVQDKASYTDIKGNYAENAIKILAEYDISLPGSKFLPDQPIKQKEFLYLLSRSMNYYMDYDLNDPKSVESMYNYLAPSGIIREEEISPDSTIQRQDAVKYIIRALKYDKVADIKGIYTIPFKDADKVNSELKGYVAIAYGLNIVKGSNGYFKPNDELTRAQAIMIIYNYLNVE</sequence>